<feature type="transmembrane region" description="Helical" evidence="6">
    <location>
        <begin position="122"/>
        <end position="149"/>
    </location>
</feature>
<dbReference type="InterPro" id="IPR050416">
    <property type="entry name" value="FAD-linked_Oxidoreductase"/>
</dbReference>
<dbReference type="GO" id="GO:0016491">
    <property type="term" value="F:oxidoreductase activity"/>
    <property type="evidence" value="ECO:0007669"/>
    <property type="project" value="UniProtKB-KW"/>
</dbReference>
<evidence type="ECO:0000313" key="9">
    <source>
        <dbReference type="Proteomes" id="UP001280581"/>
    </source>
</evidence>
<keyword evidence="6" id="KW-0472">Membrane</keyword>
<dbReference type="Pfam" id="PF20684">
    <property type="entry name" value="Fung_rhodopsin"/>
    <property type="match status" value="1"/>
</dbReference>
<keyword evidence="4" id="KW-0274">FAD</keyword>
<comment type="caution">
    <text evidence="8">The sequence shown here is derived from an EMBL/GenBank/DDBJ whole genome shotgun (WGS) entry which is preliminary data.</text>
</comment>
<keyword evidence="6" id="KW-1133">Transmembrane helix</keyword>
<keyword evidence="6" id="KW-0812">Transmembrane</keyword>
<keyword evidence="9" id="KW-1185">Reference proteome</keyword>
<proteinExistence type="inferred from homology"/>
<name>A0AAN6LP28_9PLEO</name>
<dbReference type="InterPro" id="IPR036318">
    <property type="entry name" value="FAD-bd_PCMH-like_sf"/>
</dbReference>
<feature type="transmembrane region" description="Helical" evidence="6">
    <location>
        <begin position="169"/>
        <end position="189"/>
    </location>
</feature>
<evidence type="ECO:0000256" key="3">
    <source>
        <dbReference type="ARBA" id="ARBA00022630"/>
    </source>
</evidence>
<dbReference type="Gene3D" id="3.30.465.10">
    <property type="match status" value="1"/>
</dbReference>
<feature type="transmembrane region" description="Helical" evidence="6">
    <location>
        <begin position="88"/>
        <end position="110"/>
    </location>
</feature>
<dbReference type="InterPro" id="IPR016169">
    <property type="entry name" value="FAD-bd_PCMH_sub2"/>
</dbReference>
<dbReference type="PANTHER" id="PTHR42973:SF9">
    <property type="entry name" value="FAD-BINDING PCMH-TYPE DOMAIN-CONTAINING PROTEIN-RELATED"/>
    <property type="match status" value="1"/>
</dbReference>
<dbReference type="PANTHER" id="PTHR42973">
    <property type="entry name" value="BINDING OXIDOREDUCTASE, PUTATIVE (AFU_ORTHOLOGUE AFUA_1G17690)-RELATED"/>
    <property type="match status" value="1"/>
</dbReference>
<dbReference type="PROSITE" id="PS51387">
    <property type="entry name" value="FAD_PCMH"/>
    <property type="match status" value="1"/>
</dbReference>
<dbReference type="GO" id="GO:0071949">
    <property type="term" value="F:FAD binding"/>
    <property type="evidence" value="ECO:0007669"/>
    <property type="project" value="InterPro"/>
</dbReference>
<evidence type="ECO:0000256" key="2">
    <source>
        <dbReference type="ARBA" id="ARBA00005466"/>
    </source>
</evidence>
<feature type="transmembrane region" description="Helical" evidence="6">
    <location>
        <begin position="201"/>
        <end position="222"/>
    </location>
</feature>
<dbReference type="Gene3D" id="3.40.462.20">
    <property type="match status" value="1"/>
</dbReference>
<dbReference type="SUPFAM" id="SSF56176">
    <property type="entry name" value="FAD-binding/transporter-associated domain-like"/>
    <property type="match status" value="1"/>
</dbReference>
<dbReference type="AlphaFoldDB" id="A0AAN6LP28"/>
<dbReference type="EMBL" id="WVTA01000015">
    <property type="protein sequence ID" value="KAK3201798.1"/>
    <property type="molecule type" value="Genomic_DNA"/>
</dbReference>
<dbReference type="Pfam" id="PF01565">
    <property type="entry name" value="FAD_binding_4"/>
    <property type="match status" value="1"/>
</dbReference>
<evidence type="ECO:0000313" key="8">
    <source>
        <dbReference type="EMBL" id="KAK3201798.1"/>
    </source>
</evidence>
<dbReference type="Proteomes" id="UP001280581">
    <property type="component" value="Unassembled WGS sequence"/>
</dbReference>
<keyword evidence="3" id="KW-0285">Flavoprotein</keyword>
<evidence type="ECO:0000256" key="6">
    <source>
        <dbReference type="SAM" id="Phobius"/>
    </source>
</evidence>
<evidence type="ECO:0000256" key="5">
    <source>
        <dbReference type="ARBA" id="ARBA00023002"/>
    </source>
</evidence>
<evidence type="ECO:0000259" key="7">
    <source>
        <dbReference type="PROSITE" id="PS51387"/>
    </source>
</evidence>
<feature type="transmembrane region" description="Helical" evidence="6">
    <location>
        <begin position="12"/>
        <end position="34"/>
    </location>
</feature>
<dbReference type="InterPro" id="IPR006094">
    <property type="entry name" value="Oxid_FAD_bind_N"/>
</dbReference>
<comment type="cofactor">
    <cofactor evidence="1">
        <name>FAD</name>
        <dbReference type="ChEBI" id="CHEBI:57692"/>
    </cofactor>
</comment>
<dbReference type="InterPro" id="IPR049326">
    <property type="entry name" value="Rhodopsin_dom_fungi"/>
</dbReference>
<gene>
    <name evidence="8" type="ORF">GRF29_164g723009</name>
</gene>
<accession>A0AAN6LP28</accession>
<organism evidence="8 9">
    <name type="scientific">Pseudopithomyces chartarum</name>
    <dbReference type="NCBI Taxonomy" id="1892770"/>
    <lineage>
        <taxon>Eukaryota</taxon>
        <taxon>Fungi</taxon>
        <taxon>Dikarya</taxon>
        <taxon>Ascomycota</taxon>
        <taxon>Pezizomycotina</taxon>
        <taxon>Dothideomycetes</taxon>
        <taxon>Pleosporomycetidae</taxon>
        <taxon>Pleosporales</taxon>
        <taxon>Massarineae</taxon>
        <taxon>Didymosphaeriaceae</taxon>
        <taxon>Pseudopithomyces</taxon>
    </lineage>
</organism>
<sequence length="723" mass="80006">MCGAEVRDITHITPIIAGTSGGAAIIGVVVRVWMSGADFWLDDAMCVLALAFAIPMAVLEFLMSSLGFGKDIWTLTPAQIYRIVQYTWLTEIFWFVSIGATKLAFLFLYLRVFPRQRLRRTVHVLIGLGTLSVVIFTVIVTVNCLPVTYIWTSWDGTHSGKCINLNSFVWAHAIIDIAFDCIIFAVPIPELIKLNMSMKKRLMIISMFSVGGLGTIVSVLRLRSLLAFANSTNPTWDNCPTAYCARASFNKLGSRSRSGTGASMGGIRKTVDTNFTVATVEDDEHELFDTKRNTVTGASTTENDVLEVVKYANERNLPFLAVNNAHGAIITTGKVKLGIMIWMRKLSSIRIAEDGRSATFGGGILDKAVTDGLWAAGKQTVTGGCECVSMIGPGLGGGHGLLQARHGLISDQFISLRMVLADGTVQIVDHRHELWWAVRGAGHNFGIVTSITARIYDIERPRWALRNFTFTGDKLETLYERINEHLLVNGTQPVDLFHYSVLTKIAAVDAKKPAILFYILQEDTETVDEKYTTPFLALGPDTTFASSGDYRALPEWIGWGNSAPTCQHSGLANTRFPIELQTYNLTAQRRAYDLLSSSLNEIPAFNRSLVVLEGYSQQGVKSFPSEDSAYPFRGSNLLVAPIIRWVEGSEQLAGTAVRLGEALRDIFHESSGFKQKRAYVNYAFGTESKKEMYGDEAWRQKKLSVLKRKYDPRGQFSFYAPIA</sequence>
<feature type="transmembrane region" description="Helical" evidence="6">
    <location>
        <begin position="46"/>
        <end position="68"/>
    </location>
</feature>
<evidence type="ECO:0000256" key="4">
    <source>
        <dbReference type="ARBA" id="ARBA00022827"/>
    </source>
</evidence>
<keyword evidence="5" id="KW-0560">Oxidoreductase</keyword>
<protein>
    <recommendedName>
        <fullName evidence="7">FAD-binding PCMH-type domain-containing protein</fullName>
    </recommendedName>
</protein>
<comment type="similarity">
    <text evidence="2">Belongs to the oxygen-dependent FAD-linked oxidoreductase family.</text>
</comment>
<reference evidence="8 9" key="1">
    <citation type="submission" date="2021-02" db="EMBL/GenBank/DDBJ databases">
        <title>Genome assembly of Pseudopithomyces chartarum.</title>
        <authorList>
            <person name="Jauregui R."/>
            <person name="Singh J."/>
            <person name="Voisey C."/>
        </authorList>
    </citation>
    <scope>NUCLEOTIDE SEQUENCE [LARGE SCALE GENOMIC DNA]</scope>
    <source>
        <strain evidence="8 9">AGR01</strain>
    </source>
</reference>
<feature type="domain" description="FAD-binding PCMH-type" evidence="7">
    <location>
        <begin position="288"/>
        <end position="458"/>
    </location>
</feature>
<dbReference type="InterPro" id="IPR016166">
    <property type="entry name" value="FAD-bd_PCMH"/>
</dbReference>
<evidence type="ECO:0000256" key="1">
    <source>
        <dbReference type="ARBA" id="ARBA00001974"/>
    </source>
</evidence>